<keyword evidence="6" id="KW-1185">Reference proteome</keyword>
<dbReference type="EMBL" id="BJUG01000002">
    <property type="protein sequence ID" value="GEK36188.1"/>
    <property type="molecule type" value="Genomic_DNA"/>
</dbReference>
<name>A0A179ETC1_ENTTH</name>
<evidence type="ECO:0000259" key="3">
    <source>
        <dbReference type="PROSITE" id="PS50977"/>
    </source>
</evidence>
<dbReference type="PROSITE" id="PS50977">
    <property type="entry name" value="HTH_TETR_2"/>
    <property type="match status" value="1"/>
</dbReference>
<dbReference type="InterPro" id="IPR009057">
    <property type="entry name" value="Homeodomain-like_sf"/>
</dbReference>
<protein>
    <submittedName>
        <fullName evidence="4">TetR family transcriptional regulator</fullName>
    </submittedName>
</protein>
<organism evidence="5 6">
    <name type="scientific">Enterococcus thailandicus</name>
    <dbReference type="NCBI Taxonomy" id="417368"/>
    <lineage>
        <taxon>Bacteria</taxon>
        <taxon>Bacillati</taxon>
        <taxon>Bacillota</taxon>
        <taxon>Bacilli</taxon>
        <taxon>Lactobacillales</taxon>
        <taxon>Enterococcaceae</taxon>
        <taxon>Enterococcus</taxon>
    </lineage>
</organism>
<evidence type="ECO:0000313" key="5">
    <source>
        <dbReference type="EMBL" id="OAQ56457.1"/>
    </source>
</evidence>
<dbReference type="InterPro" id="IPR001647">
    <property type="entry name" value="HTH_TetR"/>
</dbReference>
<dbReference type="RefSeq" id="WP_067482145.1">
    <property type="nucleotide sequence ID" value="NZ_BJUG01000002.1"/>
</dbReference>
<dbReference type="KEGG" id="eth:CK496_06740"/>
<dbReference type="GeneID" id="77487336"/>
<reference evidence="4 7" key="2">
    <citation type="submission" date="2019-07" db="EMBL/GenBank/DDBJ databases">
        <title>Whole genome shotgun sequence of Enterococcus thailandicus NBRC 101867.</title>
        <authorList>
            <person name="Hosoyama A."/>
            <person name="Uohara A."/>
            <person name="Ohji S."/>
            <person name="Ichikawa N."/>
        </authorList>
    </citation>
    <scope>NUCLEOTIDE SEQUENCE [LARGE SCALE GENOMIC DNA]</scope>
    <source>
        <strain evidence="4 7">NBRC 101867</strain>
    </source>
</reference>
<dbReference type="PANTHER" id="PTHR43479">
    <property type="entry name" value="ACREF/ENVCD OPERON REPRESSOR-RELATED"/>
    <property type="match status" value="1"/>
</dbReference>
<reference evidence="5 6" key="1">
    <citation type="submission" date="2016-04" db="EMBL/GenBank/DDBJ databases">
        <title>Draft genome of an Enterococcus thailandicus strain isolated from bovine feces.</title>
        <authorList>
            <person name="Beukers A.G."/>
            <person name="Zaheer R."/>
            <person name="Goji N."/>
            <person name="Cook S.R."/>
            <person name="Amoako K."/>
            <person name="Chaves A.V."/>
            <person name="Ward M.P."/>
            <person name="Mcallister T.A."/>
        </authorList>
    </citation>
    <scope>NUCLEOTIDE SEQUENCE [LARGE SCALE GENOMIC DNA]</scope>
    <source>
        <strain evidence="5 6">F0711D 46</strain>
    </source>
</reference>
<dbReference type="Proteomes" id="UP000078516">
    <property type="component" value="Unassembled WGS sequence"/>
</dbReference>
<gene>
    <name evidence="5" type="ORF">A6E74_03335</name>
    <name evidence="4" type="ORF">ETH01_04750</name>
</gene>
<dbReference type="PATRIC" id="fig|417368.6.peg.1201"/>
<accession>A0A179ETC1</accession>
<dbReference type="Proteomes" id="UP000321361">
    <property type="component" value="Unassembled WGS sequence"/>
</dbReference>
<evidence type="ECO:0000256" key="2">
    <source>
        <dbReference type="PROSITE-ProRule" id="PRU00335"/>
    </source>
</evidence>
<sequence length="177" mass="20944">MAVTNYSKSIKEDTKKWLTLATLELLKTTQLSKLTVSEVAKRSGVSRMAFYRHFTDLTQVLTEYYEPKFQAIFDKTINKVSHEQKIDDLSEFFQELTPDFQAAIEGGYKEIIFQLFSQQMARFYDETTTWEDWEGSKRYYWIKFMSAGIFEVWLSWIETGQKESISAMTDLIKEFHE</sequence>
<dbReference type="EMBL" id="LWMN01000010">
    <property type="protein sequence ID" value="OAQ56457.1"/>
    <property type="molecule type" value="Genomic_DNA"/>
</dbReference>
<dbReference type="GO" id="GO:0003677">
    <property type="term" value="F:DNA binding"/>
    <property type="evidence" value="ECO:0007669"/>
    <property type="project" value="UniProtKB-UniRule"/>
</dbReference>
<proteinExistence type="predicted"/>
<feature type="DNA-binding region" description="H-T-H motif" evidence="2">
    <location>
        <begin position="35"/>
        <end position="54"/>
    </location>
</feature>
<dbReference type="InterPro" id="IPR050624">
    <property type="entry name" value="HTH-type_Tx_Regulator"/>
</dbReference>
<comment type="caution">
    <text evidence="5">The sequence shown here is derived from an EMBL/GenBank/DDBJ whole genome shotgun (WGS) entry which is preliminary data.</text>
</comment>
<feature type="domain" description="HTH tetR-type" evidence="3">
    <location>
        <begin position="12"/>
        <end position="72"/>
    </location>
</feature>
<keyword evidence="1 2" id="KW-0238">DNA-binding</keyword>
<dbReference type="PANTHER" id="PTHR43479:SF11">
    <property type="entry name" value="ACREF_ENVCD OPERON REPRESSOR-RELATED"/>
    <property type="match status" value="1"/>
</dbReference>
<evidence type="ECO:0000313" key="7">
    <source>
        <dbReference type="Proteomes" id="UP000321361"/>
    </source>
</evidence>
<dbReference type="Pfam" id="PF00440">
    <property type="entry name" value="TetR_N"/>
    <property type="match status" value="1"/>
</dbReference>
<dbReference type="AlphaFoldDB" id="A0A179ETC1"/>
<evidence type="ECO:0000313" key="6">
    <source>
        <dbReference type="Proteomes" id="UP000078516"/>
    </source>
</evidence>
<dbReference type="SUPFAM" id="SSF46689">
    <property type="entry name" value="Homeodomain-like"/>
    <property type="match status" value="1"/>
</dbReference>
<evidence type="ECO:0000256" key="1">
    <source>
        <dbReference type="ARBA" id="ARBA00023125"/>
    </source>
</evidence>
<dbReference type="OrthoDB" id="9810250at2"/>
<dbReference type="Gene3D" id="1.10.357.10">
    <property type="entry name" value="Tetracycline Repressor, domain 2"/>
    <property type="match status" value="1"/>
</dbReference>
<evidence type="ECO:0000313" key="4">
    <source>
        <dbReference type="EMBL" id="GEK36188.1"/>
    </source>
</evidence>